<feature type="region of interest" description="Disordered" evidence="3">
    <location>
        <begin position="136"/>
        <end position="200"/>
    </location>
</feature>
<sequence>MTTLHQRGWLFSLLILVRLIVTGPAILSWSPRKVRAEKSMAMFMLQGGEDQTQSAIAKRRARNRISQKSFRDRQARYLKDLERKVAESWQDESARLKASHDECQRLREQVTAAQRRIDRLVSCLSGLATDIAQTIGTTVENHTDPRPEASATMEDRASETVSSSLNSESLANLPTSTSQSSHYGTDPSPQTAGSDAGGLRDSMATMEDVLVAEDFALDLGHQPQDDWTQFEQDTSHALDIQSLFTSVGTCPPAMDTTNLFQTSDLPHPVHENQVSLQWLGPNDSADVLCAPTSGPWPPRILPRSDEGNHDQYRMKQIYPPGTPSFPSTFSAHLAVCEFFAKHNQAYKDRRQSGGKEAFAKLVTTMVHSFVDTCWPENRTWWTYFQSSRVVEKLLCWKLDQCLETYQAIPSTHRPTALQMCTAHPAVIDWLDDLLRELVKAYVVETDLDNIITDIEHFPSRRGYFHVWDIVQTISRRDHLVSGSATGPSTTTAWFGHETCDDSDVFEGDANPFGTETPSQDEQCTRMSLEDIFHNPQTALRLFRLLRMDDRRAMKLDPLFATAHPELCDDPSIIARGIDCTLRGYAGEVPGPKALSRKAILNYKMILGKTDMGANGGAE</sequence>
<reference evidence="5" key="1">
    <citation type="journal article" date="2022" name="bioRxiv">
        <title>Deciphering the potential niche of two novel black yeast fungi from a biological soil crust based on their genomes, phenotypes, and melanin regulation.</title>
        <authorList>
            <consortium name="DOE Joint Genome Institute"/>
            <person name="Carr E.C."/>
            <person name="Barton Q."/>
            <person name="Grambo S."/>
            <person name="Sullivan M."/>
            <person name="Renfro C.M."/>
            <person name="Kuo A."/>
            <person name="Pangilinan J."/>
            <person name="Lipzen A."/>
            <person name="Keymanesh K."/>
            <person name="Savage E."/>
            <person name="Barry K."/>
            <person name="Grigoriev I.V."/>
            <person name="Riekhof W.R."/>
            <person name="Harris S.S."/>
        </authorList>
    </citation>
    <scope>NUCLEOTIDE SEQUENCE</scope>
    <source>
        <strain evidence="5">JF 03-4F</strain>
    </source>
</reference>
<evidence type="ECO:0008006" key="7">
    <source>
        <dbReference type="Google" id="ProtNLM"/>
    </source>
</evidence>
<dbReference type="InterPro" id="IPR046347">
    <property type="entry name" value="bZIP_sf"/>
</dbReference>
<dbReference type="Proteomes" id="UP001203852">
    <property type="component" value="Unassembled WGS sequence"/>
</dbReference>
<feature type="compositionally biased region" description="Polar residues" evidence="3">
    <location>
        <begin position="173"/>
        <end position="193"/>
    </location>
</feature>
<dbReference type="SUPFAM" id="SSF57959">
    <property type="entry name" value="Leucine zipper domain"/>
    <property type="match status" value="1"/>
</dbReference>
<accession>A0AAN6IAU9</accession>
<dbReference type="PANTHER" id="PTHR40621:SF6">
    <property type="entry name" value="AP-1-LIKE TRANSCRIPTION FACTOR YAP1-RELATED"/>
    <property type="match status" value="1"/>
</dbReference>
<keyword evidence="4" id="KW-1133">Transmembrane helix</keyword>
<organism evidence="5 6">
    <name type="scientific">Exophiala viscosa</name>
    <dbReference type="NCBI Taxonomy" id="2486360"/>
    <lineage>
        <taxon>Eukaryota</taxon>
        <taxon>Fungi</taxon>
        <taxon>Dikarya</taxon>
        <taxon>Ascomycota</taxon>
        <taxon>Pezizomycotina</taxon>
        <taxon>Eurotiomycetes</taxon>
        <taxon>Chaetothyriomycetidae</taxon>
        <taxon>Chaetothyriales</taxon>
        <taxon>Herpotrichiellaceae</taxon>
        <taxon>Exophiala</taxon>
    </lineage>
</organism>
<dbReference type="GO" id="GO:0090575">
    <property type="term" value="C:RNA polymerase II transcription regulator complex"/>
    <property type="evidence" value="ECO:0007669"/>
    <property type="project" value="TreeGrafter"/>
</dbReference>
<dbReference type="GO" id="GO:0000976">
    <property type="term" value="F:transcription cis-regulatory region binding"/>
    <property type="evidence" value="ECO:0007669"/>
    <property type="project" value="InterPro"/>
</dbReference>
<dbReference type="InterPro" id="IPR050936">
    <property type="entry name" value="AP-1-like"/>
</dbReference>
<dbReference type="EMBL" id="MU404358">
    <property type="protein sequence ID" value="KAI1610596.1"/>
    <property type="molecule type" value="Genomic_DNA"/>
</dbReference>
<comment type="caution">
    <text evidence="5">The sequence shown here is derived from an EMBL/GenBank/DDBJ whole genome shotgun (WGS) entry which is preliminary data.</text>
</comment>
<dbReference type="Gene3D" id="1.20.5.170">
    <property type="match status" value="1"/>
</dbReference>
<keyword evidence="4" id="KW-0472">Membrane</keyword>
<evidence type="ECO:0000313" key="6">
    <source>
        <dbReference type="Proteomes" id="UP001203852"/>
    </source>
</evidence>
<comment type="subcellular location">
    <subcellularLocation>
        <location evidence="1">Nucleus</location>
    </subcellularLocation>
</comment>
<dbReference type="CDD" id="cd14688">
    <property type="entry name" value="bZIP_YAP"/>
    <property type="match status" value="1"/>
</dbReference>
<proteinExistence type="predicted"/>
<evidence type="ECO:0000256" key="3">
    <source>
        <dbReference type="SAM" id="MobiDB-lite"/>
    </source>
</evidence>
<keyword evidence="4" id="KW-0812">Transmembrane</keyword>
<gene>
    <name evidence="5" type="ORF">EDD36DRAFT_329831</name>
</gene>
<feature type="compositionally biased region" description="Low complexity" evidence="3">
    <location>
        <begin position="159"/>
        <end position="172"/>
    </location>
</feature>
<evidence type="ECO:0000256" key="4">
    <source>
        <dbReference type="SAM" id="Phobius"/>
    </source>
</evidence>
<evidence type="ECO:0000313" key="5">
    <source>
        <dbReference type="EMBL" id="KAI1610596.1"/>
    </source>
</evidence>
<name>A0AAN6IAU9_9EURO</name>
<keyword evidence="2" id="KW-0539">Nucleus</keyword>
<evidence type="ECO:0000256" key="2">
    <source>
        <dbReference type="ARBA" id="ARBA00023242"/>
    </source>
</evidence>
<dbReference type="GO" id="GO:0001228">
    <property type="term" value="F:DNA-binding transcription activator activity, RNA polymerase II-specific"/>
    <property type="evidence" value="ECO:0007669"/>
    <property type="project" value="TreeGrafter"/>
</dbReference>
<evidence type="ECO:0000256" key="1">
    <source>
        <dbReference type="ARBA" id="ARBA00004123"/>
    </source>
</evidence>
<protein>
    <recommendedName>
        <fullName evidence="7">BZIP domain-containing protein</fullName>
    </recommendedName>
</protein>
<dbReference type="AlphaFoldDB" id="A0AAN6IAU9"/>
<feature type="transmembrane region" description="Helical" evidence="4">
    <location>
        <begin position="9"/>
        <end position="29"/>
    </location>
</feature>
<keyword evidence="6" id="KW-1185">Reference proteome</keyword>
<dbReference type="PANTHER" id="PTHR40621">
    <property type="entry name" value="TRANSCRIPTION FACTOR KAPC-RELATED"/>
    <property type="match status" value="1"/>
</dbReference>
<feature type="compositionally biased region" description="Basic and acidic residues" evidence="3">
    <location>
        <begin position="141"/>
        <end position="158"/>
    </location>
</feature>